<gene>
    <name evidence="3" type="ORF">AOQ84DRAFT_424365</name>
</gene>
<proteinExistence type="predicted"/>
<sequence length="208" mass="23634">MEATAETFRSRLIELQTIEAKRTDLMGELLQRLEKSEGNLKKTALDLQNEQDARRRLQQEVSEMRVRESTSKQRPFAVVLIDADADGYIFQDRFITKAMKGGEQAADELLARTREYLRGIVNDSEKLDILVKAFANLEGLAMALVRDGRLKDAGQLRAFVTGFSSRLAFFDFVDVGVGKERADHKIRECLKFYVDSSQCRHVVLGCCH</sequence>
<dbReference type="EMBL" id="KV751002">
    <property type="protein sequence ID" value="OCL02108.1"/>
    <property type="molecule type" value="Genomic_DNA"/>
</dbReference>
<dbReference type="Pfam" id="PF25540">
    <property type="entry name" value="DUF7923"/>
    <property type="match status" value="1"/>
</dbReference>
<dbReference type="Proteomes" id="UP000250140">
    <property type="component" value="Unassembled WGS sequence"/>
</dbReference>
<organism evidence="3 4">
    <name type="scientific">Glonium stellatum</name>
    <dbReference type="NCBI Taxonomy" id="574774"/>
    <lineage>
        <taxon>Eukaryota</taxon>
        <taxon>Fungi</taxon>
        <taxon>Dikarya</taxon>
        <taxon>Ascomycota</taxon>
        <taxon>Pezizomycotina</taxon>
        <taxon>Dothideomycetes</taxon>
        <taxon>Pleosporomycetidae</taxon>
        <taxon>Gloniales</taxon>
        <taxon>Gloniaceae</taxon>
        <taxon>Glonium</taxon>
    </lineage>
</organism>
<dbReference type="InterPro" id="IPR057683">
    <property type="entry name" value="DUF7923"/>
</dbReference>
<reference evidence="3 4" key="1">
    <citation type="journal article" date="2016" name="Nat. Commun.">
        <title>Ectomycorrhizal ecology is imprinted in the genome of the dominant symbiotic fungus Cenococcum geophilum.</title>
        <authorList>
            <consortium name="DOE Joint Genome Institute"/>
            <person name="Peter M."/>
            <person name="Kohler A."/>
            <person name="Ohm R.A."/>
            <person name="Kuo A."/>
            <person name="Krutzmann J."/>
            <person name="Morin E."/>
            <person name="Arend M."/>
            <person name="Barry K.W."/>
            <person name="Binder M."/>
            <person name="Choi C."/>
            <person name="Clum A."/>
            <person name="Copeland A."/>
            <person name="Grisel N."/>
            <person name="Haridas S."/>
            <person name="Kipfer T."/>
            <person name="LaButti K."/>
            <person name="Lindquist E."/>
            <person name="Lipzen A."/>
            <person name="Maire R."/>
            <person name="Meier B."/>
            <person name="Mihaltcheva S."/>
            <person name="Molinier V."/>
            <person name="Murat C."/>
            <person name="Poggeler S."/>
            <person name="Quandt C.A."/>
            <person name="Sperisen C."/>
            <person name="Tritt A."/>
            <person name="Tisserant E."/>
            <person name="Crous P.W."/>
            <person name="Henrissat B."/>
            <person name="Nehls U."/>
            <person name="Egli S."/>
            <person name="Spatafora J.W."/>
            <person name="Grigoriev I.V."/>
            <person name="Martin F.M."/>
        </authorList>
    </citation>
    <scope>NUCLEOTIDE SEQUENCE [LARGE SCALE GENOMIC DNA]</scope>
    <source>
        <strain evidence="3 4">CBS 207.34</strain>
    </source>
</reference>
<accession>A0A8E2EP88</accession>
<dbReference type="AlphaFoldDB" id="A0A8E2EP88"/>
<dbReference type="PANTHER" id="PTHR37543:SF1">
    <property type="entry name" value="CCCH ZINC FINGER DNA BINDING PROTEIN (AFU_ORTHOLOGUE AFUA_5G12760)"/>
    <property type="match status" value="1"/>
</dbReference>
<evidence type="ECO:0000313" key="4">
    <source>
        <dbReference type="Proteomes" id="UP000250140"/>
    </source>
</evidence>
<name>A0A8E2EP88_9PEZI</name>
<evidence type="ECO:0000259" key="2">
    <source>
        <dbReference type="Pfam" id="PF25540"/>
    </source>
</evidence>
<keyword evidence="1" id="KW-0175">Coiled coil</keyword>
<feature type="coiled-coil region" evidence="1">
    <location>
        <begin position="30"/>
        <end position="67"/>
    </location>
</feature>
<feature type="domain" description="DUF7923" evidence="2">
    <location>
        <begin position="72"/>
        <end position="208"/>
    </location>
</feature>
<dbReference type="OrthoDB" id="2270193at2759"/>
<protein>
    <recommendedName>
        <fullName evidence="2">DUF7923 domain-containing protein</fullName>
    </recommendedName>
</protein>
<dbReference type="PANTHER" id="PTHR37543">
    <property type="entry name" value="CCCH ZINC FINGER DNA BINDING PROTEIN (AFU_ORTHOLOGUE AFUA_5G12760)"/>
    <property type="match status" value="1"/>
</dbReference>
<keyword evidence="4" id="KW-1185">Reference proteome</keyword>
<feature type="non-terminal residue" evidence="3">
    <location>
        <position position="208"/>
    </location>
</feature>
<evidence type="ECO:0000256" key="1">
    <source>
        <dbReference type="SAM" id="Coils"/>
    </source>
</evidence>
<evidence type="ECO:0000313" key="3">
    <source>
        <dbReference type="EMBL" id="OCL02108.1"/>
    </source>
</evidence>